<dbReference type="SUPFAM" id="SSF56300">
    <property type="entry name" value="Metallo-dependent phosphatases"/>
    <property type="match status" value="1"/>
</dbReference>
<dbReference type="EMBL" id="FOYV01000001">
    <property type="protein sequence ID" value="SFR46003.1"/>
    <property type="molecule type" value="Genomic_DNA"/>
</dbReference>
<sequence length="345" mass="38383">MKEGLPLCIQAMPGSAYEGNTMTARAHTPENQDDLLEYRLSLRLGPVHARQRLGIEREAEAKVFGQDHSSFHLENWATAPRFIRTCLQLAGLWRRGQHNSRRLNTVHNRFCLPNLPAAFEGFRILHLTDLHVDMDEANLQAVLRQIEPLDYDLCVLTGDYRKLTWGPIENALQGMARLRRGIRGTAYAVLGNHDSVRMVPALEDMGYQLLMNEMAPLEREGQTLFLAGVDDAHFYKVHNLHRAGDEIPAGGTSILLSHTPEIWREAAHAGYDVFLCGHTHGGQICLPGGIPVTLDSDCPRSLGRGYWQVNGMQGYTSPGSGTSVVNVRLNCPPEVTLHTLTRGPD</sequence>
<gene>
    <name evidence="4" type="ORF">SAMN04488073_1583</name>
</gene>
<protein>
    <recommendedName>
        <fullName evidence="3">Calcineurin-like phosphoesterase domain-containing protein</fullName>
    </recommendedName>
</protein>
<dbReference type="PANTHER" id="PTHR31302">
    <property type="entry name" value="TRANSMEMBRANE PROTEIN WITH METALLOPHOSPHOESTERASE DOMAIN-RELATED"/>
    <property type="match status" value="1"/>
</dbReference>
<dbReference type="PANTHER" id="PTHR31302:SF31">
    <property type="entry name" value="PHOSPHODIESTERASE YAEI"/>
    <property type="match status" value="1"/>
</dbReference>
<evidence type="ECO:0000256" key="2">
    <source>
        <dbReference type="ARBA" id="ARBA00022801"/>
    </source>
</evidence>
<organism evidence="4 5">
    <name type="scientific">Marinobacter gudaonensis</name>
    <dbReference type="NCBI Taxonomy" id="375760"/>
    <lineage>
        <taxon>Bacteria</taxon>
        <taxon>Pseudomonadati</taxon>
        <taxon>Pseudomonadota</taxon>
        <taxon>Gammaproteobacteria</taxon>
        <taxon>Pseudomonadales</taxon>
        <taxon>Marinobacteraceae</taxon>
        <taxon>Marinobacter</taxon>
    </lineage>
</organism>
<dbReference type="STRING" id="375760.SAMN04488073_1583"/>
<name>A0A1I6GUQ7_9GAMM</name>
<evidence type="ECO:0000313" key="5">
    <source>
        <dbReference type="Proteomes" id="UP000199290"/>
    </source>
</evidence>
<keyword evidence="2" id="KW-0378">Hydrolase</keyword>
<dbReference type="InterPro" id="IPR029052">
    <property type="entry name" value="Metallo-depent_PP-like"/>
</dbReference>
<dbReference type="GO" id="GO:0008758">
    <property type="term" value="F:UDP-2,3-diacylglucosamine hydrolase activity"/>
    <property type="evidence" value="ECO:0007669"/>
    <property type="project" value="TreeGrafter"/>
</dbReference>
<dbReference type="Pfam" id="PF00149">
    <property type="entry name" value="Metallophos"/>
    <property type="match status" value="1"/>
</dbReference>
<proteinExistence type="predicted"/>
<keyword evidence="1" id="KW-0479">Metal-binding</keyword>
<evidence type="ECO:0000259" key="3">
    <source>
        <dbReference type="Pfam" id="PF00149"/>
    </source>
</evidence>
<dbReference type="GO" id="GO:0016020">
    <property type="term" value="C:membrane"/>
    <property type="evidence" value="ECO:0007669"/>
    <property type="project" value="GOC"/>
</dbReference>
<dbReference type="Gene3D" id="3.60.21.10">
    <property type="match status" value="1"/>
</dbReference>
<dbReference type="InterPro" id="IPR004843">
    <property type="entry name" value="Calcineurin-like_PHP"/>
</dbReference>
<evidence type="ECO:0000313" key="4">
    <source>
        <dbReference type="EMBL" id="SFR46003.1"/>
    </source>
</evidence>
<dbReference type="AlphaFoldDB" id="A0A1I6GUQ7"/>
<dbReference type="Proteomes" id="UP000199290">
    <property type="component" value="Unassembled WGS sequence"/>
</dbReference>
<evidence type="ECO:0000256" key="1">
    <source>
        <dbReference type="ARBA" id="ARBA00022723"/>
    </source>
</evidence>
<keyword evidence="5" id="KW-1185">Reference proteome</keyword>
<reference evidence="5" key="1">
    <citation type="submission" date="2016-10" db="EMBL/GenBank/DDBJ databases">
        <authorList>
            <person name="Varghese N."/>
            <person name="Submissions S."/>
        </authorList>
    </citation>
    <scope>NUCLEOTIDE SEQUENCE [LARGE SCALE GENOMIC DNA]</scope>
    <source>
        <strain evidence="5">CGMCC 1.6294</strain>
    </source>
</reference>
<dbReference type="InterPro" id="IPR051158">
    <property type="entry name" value="Metallophosphoesterase_sf"/>
</dbReference>
<feature type="domain" description="Calcineurin-like phosphoesterase" evidence="3">
    <location>
        <begin position="122"/>
        <end position="281"/>
    </location>
</feature>
<dbReference type="GO" id="GO:0009245">
    <property type="term" value="P:lipid A biosynthetic process"/>
    <property type="evidence" value="ECO:0007669"/>
    <property type="project" value="TreeGrafter"/>
</dbReference>
<accession>A0A1I6GUQ7</accession>
<dbReference type="GO" id="GO:0046872">
    <property type="term" value="F:metal ion binding"/>
    <property type="evidence" value="ECO:0007669"/>
    <property type="project" value="UniProtKB-KW"/>
</dbReference>